<reference evidence="3" key="1">
    <citation type="journal article" date="2000" name="Environ. Microbiol.">
        <title>Novel forms of ring-hydroxylating dioxygenases are widespread in pristine and contaminated soils.</title>
        <authorList>
            <person name="Yeates C."/>
            <person name="Holmes A.J."/>
            <person name="Gillings M.R."/>
        </authorList>
    </citation>
    <scope>NUCLEOTIDE SEQUENCE</scope>
</reference>
<sequence length="164" mass="18615">ADNVWDFYHPQISHASSQMSGMGQRRGKSGKAPVAPPQTQPQNMAMRLQQAHIVILGEYGHALSGPENNEKNRVNRITDESWREKPEVQQILGPVGMRAQSHPHIFPNMWITYPGFAQISMRLPKGPTKTEIWWFTFYDAQMDAEKKMDSIDRAQKIFGPAGMP</sequence>
<keyword evidence="3" id="KW-0223">Dioxygenase</keyword>
<feature type="domain" description="Aromatic-ring-hydroxylating dioxygenase alpha subunit C-terminal" evidence="2">
    <location>
        <begin position="1"/>
        <end position="146"/>
    </location>
</feature>
<keyword evidence="3" id="KW-0560">Oxidoreductase</keyword>
<protein>
    <submittedName>
        <fullName evidence="3">Dioxygenase alpha subunit</fullName>
    </submittedName>
</protein>
<evidence type="ECO:0000256" key="1">
    <source>
        <dbReference type="SAM" id="MobiDB-lite"/>
    </source>
</evidence>
<feature type="region of interest" description="Disordered" evidence="1">
    <location>
        <begin position="15"/>
        <end position="39"/>
    </location>
</feature>
<feature type="non-terminal residue" evidence="3">
    <location>
        <position position="1"/>
    </location>
</feature>
<dbReference type="GO" id="GO:0051537">
    <property type="term" value="F:2 iron, 2 sulfur cluster binding"/>
    <property type="evidence" value="ECO:0007669"/>
    <property type="project" value="InterPro"/>
</dbReference>
<accession>Q9RFK2</accession>
<dbReference type="InterPro" id="IPR015879">
    <property type="entry name" value="Ring_hydroxy_dOase_asu_C_dom"/>
</dbReference>
<dbReference type="GO" id="GO:0051213">
    <property type="term" value="F:dioxygenase activity"/>
    <property type="evidence" value="ECO:0007669"/>
    <property type="project" value="UniProtKB-KW"/>
</dbReference>
<feature type="non-terminal residue" evidence="3">
    <location>
        <position position="164"/>
    </location>
</feature>
<proteinExistence type="predicted"/>
<dbReference type="EMBL" id="AF188327">
    <property type="protein sequence ID" value="AAF23624.1"/>
    <property type="molecule type" value="Genomic_DNA"/>
</dbReference>
<dbReference type="Gene3D" id="3.90.380.10">
    <property type="entry name" value="Naphthalene 1,2-dioxygenase Alpha Subunit, Chain A, domain 1"/>
    <property type="match status" value="1"/>
</dbReference>
<dbReference type="Pfam" id="PF00848">
    <property type="entry name" value="Ring_hydroxyl_A"/>
    <property type="match status" value="1"/>
</dbReference>
<name>Q9RFK2_9BACT</name>
<dbReference type="SUPFAM" id="SSF55961">
    <property type="entry name" value="Bet v1-like"/>
    <property type="match status" value="1"/>
</dbReference>
<organism evidence="3">
    <name type="scientific">Australian soil clone OD18</name>
    <dbReference type="NCBI Taxonomy" id="110269"/>
    <lineage>
        <taxon>Bacteria</taxon>
        <taxon>environmental samples</taxon>
    </lineage>
</organism>
<evidence type="ECO:0000313" key="3">
    <source>
        <dbReference type="EMBL" id="AAF23624.1"/>
    </source>
</evidence>
<evidence type="ECO:0000259" key="2">
    <source>
        <dbReference type="Pfam" id="PF00848"/>
    </source>
</evidence>
<dbReference type="AlphaFoldDB" id="Q9RFK2"/>
<dbReference type="GO" id="GO:0005506">
    <property type="term" value="F:iron ion binding"/>
    <property type="evidence" value="ECO:0007669"/>
    <property type="project" value="InterPro"/>
</dbReference>